<keyword evidence="2" id="KW-0134">Cell wall</keyword>
<dbReference type="Gene3D" id="2.160.20.10">
    <property type="entry name" value="Single-stranded right-handed beta-helix, Pectin lyase-like"/>
    <property type="match status" value="1"/>
</dbReference>
<dbReference type="GO" id="GO:0004650">
    <property type="term" value="F:polygalacturonase activity"/>
    <property type="evidence" value="ECO:0007669"/>
    <property type="project" value="InterPro"/>
</dbReference>
<feature type="region of interest" description="Disordered" evidence="3">
    <location>
        <begin position="64"/>
        <end position="83"/>
    </location>
</feature>
<evidence type="ECO:0000313" key="7">
    <source>
        <dbReference type="Proteomes" id="UP000619265"/>
    </source>
</evidence>
<comment type="caution">
    <text evidence="6">The sequence shown here is derived from an EMBL/GenBank/DDBJ whole genome shotgun (WGS) entry which is preliminary data.</text>
</comment>
<feature type="signal peptide" evidence="4">
    <location>
        <begin position="1"/>
        <end position="28"/>
    </location>
</feature>
<dbReference type="EMBL" id="LIHL02000003">
    <property type="protein sequence ID" value="KAF5474569.1"/>
    <property type="molecule type" value="Genomic_DNA"/>
</dbReference>
<keyword evidence="2" id="KW-0964">Secreted</keyword>
<protein>
    <recommendedName>
        <fullName evidence="5">Rhamnogalacturonase A/B/Epimerase-like pectate lyase domain-containing protein</fullName>
    </recommendedName>
</protein>
<dbReference type="Pfam" id="PF12708">
    <property type="entry name" value="Pect-lyase_RHGA_epim"/>
    <property type="match status" value="1"/>
</dbReference>
<dbReference type="Gramene" id="Jr03_08900_p1">
    <property type="protein sequence ID" value="cds.Jr03_08900_p1"/>
    <property type="gene ID" value="Jr03_08900"/>
</dbReference>
<dbReference type="SUPFAM" id="SSF51126">
    <property type="entry name" value="Pectin lyase-like"/>
    <property type="match status" value="1"/>
</dbReference>
<keyword evidence="4" id="KW-0732">Signal</keyword>
<name>A0A833XZJ2_JUGRE</name>
<reference evidence="6" key="1">
    <citation type="submission" date="2015-10" db="EMBL/GenBank/DDBJ databases">
        <authorList>
            <person name="Martinez-Garcia P.J."/>
            <person name="Crepeau M.W."/>
            <person name="Puiu D."/>
            <person name="Gonzalez-Ibeas D."/>
            <person name="Whalen J."/>
            <person name="Stevens K."/>
            <person name="Paul R."/>
            <person name="Butterfield T."/>
            <person name="Britton M."/>
            <person name="Reagan R."/>
            <person name="Chakraborty S."/>
            <person name="Walawage S.L."/>
            <person name="Vasquez-Gross H.A."/>
            <person name="Cardeno C."/>
            <person name="Famula R."/>
            <person name="Pratt K."/>
            <person name="Kuruganti S."/>
            <person name="Aradhya M.K."/>
            <person name="Leslie C.A."/>
            <person name="Dandekar A.M."/>
            <person name="Salzberg S.L."/>
            <person name="Wegrzyn J.L."/>
            <person name="Langley C.H."/>
            <person name="Neale D.B."/>
        </authorList>
    </citation>
    <scope>NUCLEOTIDE SEQUENCE</scope>
    <source>
        <tissue evidence="6">Leaves</tissue>
    </source>
</reference>
<evidence type="ECO:0000256" key="2">
    <source>
        <dbReference type="ARBA" id="ARBA00022512"/>
    </source>
</evidence>
<reference evidence="6" key="2">
    <citation type="submission" date="2020-03" db="EMBL/GenBank/DDBJ databases">
        <title>Walnut 2.0.</title>
        <authorList>
            <person name="Marrano A."/>
            <person name="Britton M."/>
            <person name="Zimin A.V."/>
            <person name="Zaini P.A."/>
            <person name="Workman R."/>
            <person name="Puiu D."/>
            <person name="Bianco L."/>
            <person name="Allen B.J."/>
            <person name="Troggio M."/>
            <person name="Leslie C.A."/>
            <person name="Timp W."/>
            <person name="Dendekar A."/>
            <person name="Salzberg S.L."/>
            <person name="Neale D.B."/>
        </authorList>
    </citation>
    <scope>NUCLEOTIDE SEQUENCE</scope>
    <source>
        <tissue evidence="6">Leaves</tissue>
    </source>
</reference>
<dbReference type="Proteomes" id="UP000619265">
    <property type="component" value="Unassembled WGS sequence"/>
</dbReference>
<dbReference type="AlphaFoldDB" id="A0A833XZJ2"/>
<feature type="compositionally biased region" description="Basic and acidic residues" evidence="3">
    <location>
        <begin position="188"/>
        <end position="198"/>
    </location>
</feature>
<evidence type="ECO:0000259" key="5">
    <source>
        <dbReference type="Pfam" id="PF12708"/>
    </source>
</evidence>
<proteinExistence type="predicted"/>
<gene>
    <name evidence="6" type="ORF">F2P56_006457</name>
</gene>
<dbReference type="PANTHER" id="PTHR33928:SF7">
    <property type="entry name" value="POLYGALACTURONASE QRT3"/>
    <property type="match status" value="1"/>
</dbReference>
<feature type="compositionally biased region" description="Low complexity" evidence="3">
    <location>
        <begin position="64"/>
        <end position="73"/>
    </location>
</feature>
<evidence type="ECO:0000313" key="6">
    <source>
        <dbReference type="EMBL" id="KAF5474569.1"/>
    </source>
</evidence>
<feature type="domain" description="Rhamnogalacturonase A/B/Epimerase-like pectate lyase" evidence="5">
    <location>
        <begin position="89"/>
        <end position="257"/>
    </location>
</feature>
<dbReference type="InterPro" id="IPR024535">
    <property type="entry name" value="RHGA/B-epi-like_pectate_lyase"/>
</dbReference>
<evidence type="ECO:0000256" key="1">
    <source>
        <dbReference type="ARBA" id="ARBA00004191"/>
    </source>
</evidence>
<accession>A0A833XZJ2</accession>
<dbReference type="InterPro" id="IPR011050">
    <property type="entry name" value="Pectin_lyase_fold/virulence"/>
</dbReference>
<feature type="region of interest" description="Disordered" evidence="3">
    <location>
        <begin position="175"/>
        <end position="199"/>
    </location>
</feature>
<dbReference type="InterPro" id="IPR012334">
    <property type="entry name" value="Pectin_lyas_fold"/>
</dbReference>
<evidence type="ECO:0000256" key="3">
    <source>
        <dbReference type="SAM" id="MobiDB-lite"/>
    </source>
</evidence>
<feature type="chain" id="PRO_5032571551" description="Rhamnogalacturonase A/B/Epimerase-like pectate lyase domain-containing protein" evidence="4">
    <location>
        <begin position="29"/>
        <end position="266"/>
    </location>
</feature>
<organism evidence="6 7">
    <name type="scientific">Juglans regia</name>
    <name type="common">English walnut</name>
    <dbReference type="NCBI Taxonomy" id="51240"/>
    <lineage>
        <taxon>Eukaryota</taxon>
        <taxon>Viridiplantae</taxon>
        <taxon>Streptophyta</taxon>
        <taxon>Embryophyta</taxon>
        <taxon>Tracheophyta</taxon>
        <taxon>Spermatophyta</taxon>
        <taxon>Magnoliopsida</taxon>
        <taxon>eudicotyledons</taxon>
        <taxon>Gunneridae</taxon>
        <taxon>Pentapetalae</taxon>
        <taxon>rosids</taxon>
        <taxon>fabids</taxon>
        <taxon>Fagales</taxon>
        <taxon>Juglandaceae</taxon>
        <taxon>Juglans</taxon>
    </lineage>
</organism>
<comment type="subcellular location">
    <subcellularLocation>
        <location evidence="1">Secreted</location>
        <location evidence="1">Cell wall</location>
    </subcellularLocation>
</comment>
<dbReference type="PANTHER" id="PTHR33928">
    <property type="entry name" value="POLYGALACTURONASE QRT3"/>
    <property type="match status" value="1"/>
</dbReference>
<evidence type="ECO:0000256" key="4">
    <source>
        <dbReference type="SAM" id="SignalP"/>
    </source>
</evidence>
<sequence length="266" mass="28631">MEATMARRALLLSMSMTLASFFLIHVYGEHSAVGQIPGSRYHDQMRKMQAFRVSSARHDSVSLPLSLSPSLSSTGQPPEAAPSPHVYHVTSYGADPTGREDSTEALLRAISDAARGPSTGSLLEGIQNLGGAQINLEGGNYVISQPLRLPATGVGNLMIHGGSLRASDDFPTDENLIDLSASSTSNNEENKESSKDAELLSSSSPYNYEYITIRDLMLDSNYRGGGIEVINSLRTSIDNCYITHFTTNGILVQGGHETYIRSSFLG</sequence>
<dbReference type="InterPro" id="IPR039279">
    <property type="entry name" value="QRT3-like"/>
</dbReference>